<dbReference type="SMART" id="SM00028">
    <property type="entry name" value="TPR"/>
    <property type="match status" value="5"/>
</dbReference>
<evidence type="ECO:0000313" key="3">
    <source>
        <dbReference type="EMBL" id="TMR21702.1"/>
    </source>
</evidence>
<reference evidence="3 4" key="1">
    <citation type="submission" date="2019-05" db="EMBL/GenBank/DDBJ databases">
        <title>Draft genome sequence of Nonomuraea turkmeniaca DSM 43926.</title>
        <authorList>
            <person name="Saricaoglu S."/>
            <person name="Isik K."/>
        </authorList>
    </citation>
    <scope>NUCLEOTIDE SEQUENCE [LARGE SCALE GENOMIC DNA]</scope>
    <source>
        <strain evidence="3 4">DSM 43926</strain>
    </source>
</reference>
<accession>A0A5S4FLZ4</accession>
<dbReference type="InterPro" id="IPR011990">
    <property type="entry name" value="TPR-like_helical_dom_sf"/>
</dbReference>
<feature type="transmembrane region" description="Helical" evidence="2">
    <location>
        <begin position="269"/>
        <end position="294"/>
    </location>
</feature>
<sequence>MAGHRPQLRPARQRVGRVGRADALDQGQMVKVDESLERARTLMRLRRHADAERELRGVLAVEPQQDMAHCLLALALVHQGKAAEAVTMAQEAVRLVPDHWYPHYVAGQVYYRLNLAGPAMAAAEASLAQSTEQVSAWELLARTHMIKGQWRQIVEAAQRGLAVDPQVPDLVSLLSVAHTKLGEAEPARAAAAQAVRLDPESATAHLAAGRAALAFGDPRAAADSFREVLRLDPEFSPARDLLVTALKQRNPLQRMLSNLRHRYRGGWRLVFLLPVAPPLIAVFVLIALLHWVAWVGESVTVLRLARTRATRLLFEGVEGRVAMACCALVVAGAGVLALGIALGQEAVGTAGAAVMALVTAVQEATHTSSPRGRVVMYGWTGLLVVAIVAAVIAGAPAVALLGVYAGLGTIWVAAGVRRFFLDGAASQ</sequence>
<dbReference type="PROSITE" id="PS50005">
    <property type="entry name" value="TPR"/>
    <property type="match status" value="1"/>
</dbReference>
<keyword evidence="2" id="KW-1133">Transmembrane helix</keyword>
<comment type="caution">
    <text evidence="3">The sequence shown here is derived from an EMBL/GenBank/DDBJ whole genome shotgun (WGS) entry which is preliminary data.</text>
</comment>
<dbReference type="InterPro" id="IPR019734">
    <property type="entry name" value="TPR_rpt"/>
</dbReference>
<dbReference type="Gene3D" id="1.25.40.10">
    <property type="entry name" value="Tetratricopeptide repeat domain"/>
    <property type="match status" value="2"/>
</dbReference>
<keyword evidence="1" id="KW-0802">TPR repeat</keyword>
<keyword evidence="4" id="KW-1185">Reference proteome</keyword>
<protein>
    <submittedName>
        <fullName evidence="3">Tetratricopeptide repeat protein</fullName>
    </submittedName>
</protein>
<evidence type="ECO:0000256" key="1">
    <source>
        <dbReference type="PROSITE-ProRule" id="PRU00339"/>
    </source>
</evidence>
<dbReference type="PANTHER" id="PTHR15544">
    <property type="entry name" value="OSMOSIS RESPONSIVE FACTOR"/>
    <property type="match status" value="1"/>
</dbReference>
<dbReference type="OrthoDB" id="3534962at2"/>
<proteinExistence type="predicted"/>
<dbReference type="PANTHER" id="PTHR15544:SF0">
    <property type="entry name" value="TETRATRICOPEPTIDE REPEAT PROTEIN 33"/>
    <property type="match status" value="1"/>
</dbReference>
<feature type="transmembrane region" description="Helical" evidence="2">
    <location>
        <begin position="374"/>
        <end position="395"/>
    </location>
</feature>
<name>A0A5S4FLZ4_9ACTN</name>
<gene>
    <name evidence="3" type="ORF">ETD86_14240</name>
</gene>
<dbReference type="EMBL" id="VCKY01000039">
    <property type="protein sequence ID" value="TMR21702.1"/>
    <property type="molecule type" value="Genomic_DNA"/>
</dbReference>
<evidence type="ECO:0000313" key="4">
    <source>
        <dbReference type="Proteomes" id="UP000309128"/>
    </source>
</evidence>
<organism evidence="3 4">
    <name type="scientific">Nonomuraea turkmeniaca</name>
    <dbReference type="NCBI Taxonomy" id="103838"/>
    <lineage>
        <taxon>Bacteria</taxon>
        <taxon>Bacillati</taxon>
        <taxon>Actinomycetota</taxon>
        <taxon>Actinomycetes</taxon>
        <taxon>Streptosporangiales</taxon>
        <taxon>Streptosporangiaceae</taxon>
        <taxon>Nonomuraea</taxon>
    </lineage>
</organism>
<dbReference type="InterPro" id="IPR052658">
    <property type="entry name" value="TPR-containing"/>
</dbReference>
<feature type="transmembrane region" description="Helical" evidence="2">
    <location>
        <begin position="321"/>
        <end position="342"/>
    </location>
</feature>
<dbReference type="SUPFAM" id="SSF48452">
    <property type="entry name" value="TPR-like"/>
    <property type="match status" value="1"/>
</dbReference>
<keyword evidence="2" id="KW-0472">Membrane</keyword>
<dbReference type="AlphaFoldDB" id="A0A5S4FLZ4"/>
<feature type="repeat" description="TPR" evidence="1">
    <location>
        <begin position="202"/>
        <end position="235"/>
    </location>
</feature>
<dbReference type="Pfam" id="PF13432">
    <property type="entry name" value="TPR_16"/>
    <property type="match status" value="2"/>
</dbReference>
<feature type="transmembrane region" description="Helical" evidence="2">
    <location>
        <begin position="401"/>
        <end position="420"/>
    </location>
</feature>
<keyword evidence="2" id="KW-0812">Transmembrane</keyword>
<evidence type="ECO:0000256" key="2">
    <source>
        <dbReference type="SAM" id="Phobius"/>
    </source>
</evidence>
<dbReference type="Proteomes" id="UP000309128">
    <property type="component" value="Unassembled WGS sequence"/>
</dbReference>